<dbReference type="CDD" id="cd00397">
    <property type="entry name" value="DNA_BRE_C"/>
    <property type="match status" value="1"/>
</dbReference>
<name>A0AAP5MDX7_9CYAN</name>
<dbReference type="Gene3D" id="1.10.443.10">
    <property type="entry name" value="Intergrase catalytic core"/>
    <property type="match status" value="1"/>
</dbReference>
<dbReference type="GO" id="GO:0003677">
    <property type="term" value="F:DNA binding"/>
    <property type="evidence" value="ECO:0007669"/>
    <property type="project" value="InterPro"/>
</dbReference>
<dbReference type="PROSITE" id="PS51898">
    <property type="entry name" value="TYR_RECOMBINASE"/>
    <property type="match status" value="1"/>
</dbReference>
<dbReference type="Pfam" id="PF00589">
    <property type="entry name" value="Phage_integrase"/>
    <property type="match status" value="1"/>
</dbReference>
<dbReference type="Proteomes" id="UP000667802">
    <property type="component" value="Unassembled WGS sequence"/>
</dbReference>
<keyword evidence="1" id="KW-0233">DNA recombination</keyword>
<reference evidence="4" key="1">
    <citation type="journal article" date="2021" name="Science">
        <title>Hunting the eagle killer: A cyanobacterial neurotoxin causes vacuolar myelinopathy.</title>
        <authorList>
            <person name="Breinlinger S."/>
            <person name="Phillips T.J."/>
            <person name="Haram B.N."/>
            <person name="Mares J."/>
            <person name="Martinez Yerena J.A."/>
            <person name="Hrouzek P."/>
            <person name="Sobotka R."/>
            <person name="Henderson W.M."/>
            <person name="Schmieder P."/>
            <person name="Williams S.M."/>
            <person name="Lauderdale J.D."/>
            <person name="Wilde H.D."/>
            <person name="Gerrin W."/>
            <person name="Kust A."/>
            <person name="Washington J.W."/>
            <person name="Wagner C."/>
            <person name="Geier B."/>
            <person name="Liebeke M."/>
            <person name="Enke H."/>
            <person name="Niedermeyer T.H.J."/>
            <person name="Wilde S.B."/>
        </authorList>
    </citation>
    <scope>NUCLEOTIDE SEQUENCE [LARGE SCALE GENOMIC DNA]</scope>
    <source>
        <strain evidence="4">Thurmond2011</strain>
    </source>
</reference>
<dbReference type="SUPFAM" id="SSF56349">
    <property type="entry name" value="DNA breaking-rejoining enzymes"/>
    <property type="match status" value="1"/>
</dbReference>
<dbReference type="InterPro" id="IPR013762">
    <property type="entry name" value="Integrase-like_cat_sf"/>
</dbReference>
<keyword evidence="4" id="KW-1185">Reference proteome</keyword>
<dbReference type="AlphaFoldDB" id="A0AAP5MDX7"/>
<accession>A0AAP5MDX7</accession>
<dbReference type="InterPro" id="IPR011010">
    <property type="entry name" value="DNA_brk_join_enz"/>
</dbReference>
<dbReference type="PANTHER" id="PTHR30349:SF90">
    <property type="entry name" value="TYROSINE RECOMBINASE XERD"/>
    <property type="match status" value="1"/>
</dbReference>
<evidence type="ECO:0000313" key="4">
    <source>
        <dbReference type="Proteomes" id="UP000667802"/>
    </source>
</evidence>
<proteinExistence type="predicted"/>
<dbReference type="EMBL" id="JAALHA020000032">
    <property type="protein sequence ID" value="MDR9900258.1"/>
    <property type="molecule type" value="Genomic_DNA"/>
</dbReference>
<dbReference type="InterPro" id="IPR002104">
    <property type="entry name" value="Integrase_catalytic"/>
</dbReference>
<evidence type="ECO:0000313" key="3">
    <source>
        <dbReference type="EMBL" id="MDR9900258.1"/>
    </source>
</evidence>
<dbReference type="GO" id="GO:0006310">
    <property type="term" value="P:DNA recombination"/>
    <property type="evidence" value="ECO:0007669"/>
    <property type="project" value="UniProtKB-KW"/>
</dbReference>
<dbReference type="PANTHER" id="PTHR30349">
    <property type="entry name" value="PHAGE INTEGRASE-RELATED"/>
    <property type="match status" value="1"/>
</dbReference>
<feature type="domain" description="Tyr recombinase" evidence="2">
    <location>
        <begin position="140"/>
        <end position="324"/>
    </location>
</feature>
<dbReference type="InterPro" id="IPR050090">
    <property type="entry name" value="Tyrosine_recombinase_XerCD"/>
</dbReference>
<evidence type="ECO:0000256" key="1">
    <source>
        <dbReference type="ARBA" id="ARBA00023172"/>
    </source>
</evidence>
<sequence length="336" mass="36557">MSSNPTEQNLSPTVDLDRVLPSVELMLTSPLPLTEHPAAVYLAGLSRGSRPAMQQALNALAQLLTNGYCDALTLNWAALRYKHTAAVRAVLMEKYSPAYTNKMLSALRRVLKEALRLELIDARDFSHAVDIRNVKGSKDLQGRALSESEIAALMQVCFDDPTPIGYRDAALIAILRGSGLRRGEVVALNSSDFDPNSGGIKVKGAKGGKDRTVYLPDVAIPIVLDWLGVRGEASGSLLCHINKAGCVVLRRLTSQAVLFILQKRGSEAGVMNFSAHDFRRTFITELLDSGVDISTVQKLAGHASPDLTARYDRRGEQTKRRAVQGLSIPGARKRRS</sequence>
<protein>
    <submittedName>
        <fullName evidence="3">Site-specific integrase</fullName>
    </submittedName>
</protein>
<dbReference type="GO" id="GO:0015074">
    <property type="term" value="P:DNA integration"/>
    <property type="evidence" value="ECO:0007669"/>
    <property type="project" value="InterPro"/>
</dbReference>
<gene>
    <name evidence="3" type="ORF">G7B40_037770</name>
</gene>
<organism evidence="3 4">
    <name type="scientific">Aetokthonos hydrillicola Thurmond2011</name>
    <dbReference type="NCBI Taxonomy" id="2712845"/>
    <lineage>
        <taxon>Bacteria</taxon>
        <taxon>Bacillati</taxon>
        <taxon>Cyanobacteriota</taxon>
        <taxon>Cyanophyceae</taxon>
        <taxon>Nostocales</taxon>
        <taxon>Hapalosiphonaceae</taxon>
        <taxon>Aetokthonos</taxon>
    </lineage>
</organism>
<comment type="caution">
    <text evidence="3">The sequence shown here is derived from an EMBL/GenBank/DDBJ whole genome shotgun (WGS) entry which is preliminary data.</text>
</comment>
<evidence type="ECO:0000259" key="2">
    <source>
        <dbReference type="PROSITE" id="PS51898"/>
    </source>
</evidence>